<protein>
    <submittedName>
        <fullName evidence="1">Uncharacterized protein</fullName>
    </submittedName>
</protein>
<sequence>MSEDHPCNNYLENFENPLSDEEEVLLQEMLRFNPTLRKSAAELISSPVFDCVRDPLLEAPASAQIFLEIDEPDKYDYEKNIDSVSIERYTTLMEDLFKAAKLF</sequence>
<organism evidence="1">
    <name type="scientific">Strombidium inclinatum</name>
    <dbReference type="NCBI Taxonomy" id="197538"/>
    <lineage>
        <taxon>Eukaryota</taxon>
        <taxon>Sar</taxon>
        <taxon>Alveolata</taxon>
        <taxon>Ciliophora</taxon>
        <taxon>Intramacronucleata</taxon>
        <taxon>Spirotrichea</taxon>
        <taxon>Oligotrichia</taxon>
        <taxon>Strombidiidae</taxon>
        <taxon>Strombidium</taxon>
    </lineage>
</organism>
<proteinExistence type="predicted"/>
<gene>
    <name evidence="1" type="ORF">SINC0208_LOCUS9832</name>
</gene>
<dbReference type="AlphaFoldDB" id="A0A7S3MZL0"/>
<evidence type="ECO:0000313" key="1">
    <source>
        <dbReference type="EMBL" id="CAE0329204.1"/>
    </source>
</evidence>
<reference evidence="1" key="1">
    <citation type="submission" date="2021-01" db="EMBL/GenBank/DDBJ databases">
        <authorList>
            <person name="Corre E."/>
            <person name="Pelletier E."/>
            <person name="Niang G."/>
            <person name="Scheremetjew M."/>
            <person name="Finn R."/>
            <person name="Kale V."/>
            <person name="Holt S."/>
            <person name="Cochrane G."/>
            <person name="Meng A."/>
            <person name="Brown T."/>
            <person name="Cohen L."/>
        </authorList>
    </citation>
    <scope>NUCLEOTIDE SEQUENCE</scope>
    <source>
        <strain evidence="1">S3</strain>
    </source>
</reference>
<dbReference type="EMBL" id="HBIH01024597">
    <property type="protein sequence ID" value="CAE0329204.1"/>
    <property type="molecule type" value="Transcribed_RNA"/>
</dbReference>
<accession>A0A7S3MZL0</accession>
<name>A0A7S3MZL0_9SPIT</name>